<evidence type="ECO:0000256" key="12">
    <source>
        <dbReference type="RuleBase" id="RU004466"/>
    </source>
</evidence>
<evidence type="ECO:0000256" key="11">
    <source>
        <dbReference type="ARBA" id="ARBA00049399"/>
    </source>
</evidence>
<keyword evidence="6" id="KW-0479">Metal-binding</keyword>
<dbReference type="InterPro" id="IPR008949">
    <property type="entry name" value="Isoprenoid_synthase_dom_sf"/>
</dbReference>
<evidence type="ECO:0000313" key="13">
    <source>
        <dbReference type="EMBL" id="EGJ40693.1"/>
    </source>
</evidence>
<dbReference type="PROSITE" id="PS00723">
    <property type="entry name" value="POLYPRENYL_SYNTHASE_1"/>
    <property type="match status" value="1"/>
</dbReference>
<evidence type="ECO:0000256" key="1">
    <source>
        <dbReference type="ARBA" id="ARBA00001946"/>
    </source>
</evidence>
<dbReference type="GO" id="GO:0005737">
    <property type="term" value="C:cytoplasm"/>
    <property type="evidence" value="ECO:0007669"/>
    <property type="project" value="UniProtKB-ARBA"/>
</dbReference>
<protein>
    <recommendedName>
        <fullName evidence="4">Farnesyl diphosphate synthase</fullName>
        <ecNumber evidence="3">2.5.1.10</ecNumber>
    </recommendedName>
    <alternativeName>
        <fullName evidence="10">(2E,6E)-farnesyl diphosphate synthase</fullName>
    </alternativeName>
    <alternativeName>
        <fullName evidence="9">Geranyltranstransferase</fullName>
    </alternativeName>
</protein>
<dbReference type="PROSITE" id="PS00444">
    <property type="entry name" value="POLYPRENYL_SYNTHASE_2"/>
    <property type="match status" value="1"/>
</dbReference>
<dbReference type="SFLD" id="SFLDG01017">
    <property type="entry name" value="Polyprenyl_Transferase_Like"/>
    <property type="match status" value="1"/>
</dbReference>
<dbReference type="EC" id="2.5.1.10" evidence="3"/>
<gene>
    <name evidence="13" type="primary">ispA</name>
    <name evidence="13" type="ORF">HMPREF9380_0725</name>
</gene>
<dbReference type="PATRIC" id="fig|888808.3.peg.712"/>
<dbReference type="InterPro" id="IPR000092">
    <property type="entry name" value="Polyprenyl_synt"/>
</dbReference>
<dbReference type="GO" id="GO:0046872">
    <property type="term" value="F:metal ion binding"/>
    <property type="evidence" value="ECO:0007669"/>
    <property type="project" value="UniProtKB-KW"/>
</dbReference>
<organism evidence="13 14">
    <name type="scientific">Streptococcus sanguinis SK49</name>
    <dbReference type="NCBI Taxonomy" id="888808"/>
    <lineage>
        <taxon>Bacteria</taxon>
        <taxon>Bacillati</taxon>
        <taxon>Bacillota</taxon>
        <taxon>Bacilli</taxon>
        <taxon>Lactobacillales</taxon>
        <taxon>Streptococcaceae</taxon>
        <taxon>Streptococcus</taxon>
    </lineage>
</organism>
<reference evidence="13 14" key="1">
    <citation type="submission" date="2011-03" db="EMBL/GenBank/DDBJ databases">
        <authorList>
            <person name="Muzny D."/>
            <person name="Qin X."/>
            <person name="Deng J."/>
            <person name="Jiang H."/>
            <person name="Liu Y."/>
            <person name="Qu J."/>
            <person name="Song X.-Z."/>
            <person name="Zhang L."/>
            <person name="Thornton R."/>
            <person name="Coyle M."/>
            <person name="Francisco L."/>
            <person name="Jackson L."/>
            <person name="Javaid M."/>
            <person name="Korchina V."/>
            <person name="Kovar C."/>
            <person name="Mata R."/>
            <person name="Mathew T."/>
            <person name="Ngo R."/>
            <person name="Nguyen L."/>
            <person name="Nguyen N."/>
            <person name="Okwuonu G."/>
            <person name="Ongeri F."/>
            <person name="Pham C."/>
            <person name="Simmons D."/>
            <person name="Wilczek-Boney K."/>
            <person name="Hale W."/>
            <person name="Jakkamsetti A."/>
            <person name="Pham P."/>
            <person name="Ruth R."/>
            <person name="San Lucas F."/>
            <person name="Warren J."/>
            <person name="Zhang J."/>
            <person name="Zhao Z."/>
            <person name="Zhou C."/>
            <person name="Zhu D."/>
            <person name="Lee S."/>
            <person name="Bess C."/>
            <person name="Blankenburg K."/>
            <person name="Forbes L."/>
            <person name="Fu Q."/>
            <person name="Gubbala S."/>
            <person name="Hirani K."/>
            <person name="Jayaseelan J.C."/>
            <person name="Lara F."/>
            <person name="Munidasa M."/>
            <person name="Palculict T."/>
            <person name="Patil S."/>
            <person name="Pu L.-L."/>
            <person name="Saada N."/>
            <person name="Tang L."/>
            <person name="Weissenberger G."/>
            <person name="Zhu Y."/>
            <person name="Hemphill L."/>
            <person name="Shang Y."/>
            <person name="Youmans B."/>
            <person name="Ayvaz T."/>
            <person name="Ross M."/>
            <person name="Santibanez J."/>
            <person name="Aqrawi P."/>
            <person name="Gross S."/>
            <person name="Joshi V."/>
            <person name="Fowler G."/>
            <person name="Nazareth L."/>
            <person name="Reid J."/>
            <person name="Worley K."/>
            <person name="Petrosino J."/>
            <person name="Highlander S."/>
            <person name="Gibbs R."/>
        </authorList>
    </citation>
    <scope>NUCLEOTIDE SEQUENCE [LARGE SCALE GENOMIC DNA]</scope>
    <source>
        <strain evidence="13 14">SK49</strain>
    </source>
</reference>
<dbReference type="AlphaFoldDB" id="F3UW37"/>
<keyword evidence="5 12" id="KW-0808">Transferase</keyword>
<dbReference type="GO" id="GO:0016114">
    <property type="term" value="P:terpenoid biosynthetic process"/>
    <property type="evidence" value="ECO:0007669"/>
    <property type="project" value="UniProtKB-ARBA"/>
</dbReference>
<comment type="cofactor">
    <cofactor evidence="1">
        <name>Mg(2+)</name>
        <dbReference type="ChEBI" id="CHEBI:18420"/>
    </cofactor>
</comment>
<dbReference type="InterPro" id="IPR053378">
    <property type="entry name" value="Prenyl_diphosphate_synthase"/>
</dbReference>
<accession>F3UW37</accession>
<dbReference type="FunFam" id="1.10.600.10:FF:000001">
    <property type="entry name" value="Geranylgeranyl diphosphate synthase"/>
    <property type="match status" value="1"/>
</dbReference>
<dbReference type="RefSeq" id="WP_002932746.1">
    <property type="nucleotide sequence ID" value="NZ_GL890985.1"/>
</dbReference>
<comment type="caution">
    <text evidence="13">The sequence shown here is derived from an EMBL/GenBank/DDBJ whole genome shotgun (WGS) entry which is preliminary data.</text>
</comment>
<dbReference type="PANTHER" id="PTHR43281">
    <property type="entry name" value="FARNESYL DIPHOSPHATE SYNTHASE"/>
    <property type="match status" value="1"/>
</dbReference>
<comment type="catalytic activity">
    <reaction evidence="11">
        <text>isopentenyl diphosphate + (2E)-geranyl diphosphate = (2E,6E)-farnesyl diphosphate + diphosphate</text>
        <dbReference type="Rhea" id="RHEA:19361"/>
        <dbReference type="ChEBI" id="CHEBI:33019"/>
        <dbReference type="ChEBI" id="CHEBI:58057"/>
        <dbReference type="ChEBI" id="CHEBI:128769"/>
        <dbReference type="ChEBI" id="CHEBI:175763"/>
        <dbReference type="EC" id="2.5.1.10"/>
    </reaction>
</comment>
<comment type="similarity">
    <text evidence="2 12">Belongs to the FPP/GGPP synthase family.</text>
</comment>
<dbReference type="GO" id="GO:0004337">
    <property type="term" value="F:(2E,6E)-farnesyl diphosphate synthase activity"/>
    <property type="evidence" value="ECO:0007669"/>
    <property type="project" value="UniProtKB-EC"/>
</dbReference>
<evidence type="ECO:0000256" key="9">
    <source>
        <dbReference type="ARBA" id="ARBA00032380"/>
    </source>
</evidence>
<dbReference type="eggNOG" id="COG0142">
    <property type="taxonomic scope" value="Bacteria"/>
</dbReference>
<dbReference type="NCBIfam" id="NF045485">
    <property type="entry name" value="FPPsyn"/>
    <property type="match status" value="1"/>
</dbReference>
<dbReference type="Gene3D" id="1.10.600.10">
    <property type="entry name" value="Farnesyl Diphosphate Synthase"/>
    <property type="match status" value="1"/>
</dbReference>
<evidence type="ECO:0000256" key="6">
    <source>
        <dbReference type="ARBA" id="ARBA00022723"/>
    </source>
</evidence>
<evidence type="ECO:0000313" key="14">
    <source>
        <dbReference type="Proteomes" id="UP000006459"/>
    </source>
</evidence>
<evidence type="ECO:0000256" key="10">
    <source>
        <dbReference type="ARBA" id="ARBA00032873"/>
    </source>
</evidence>
<dbReference type="Proteomes" id="UP000006459">
    <property type="component" value="Unassembled WGS sequence"/>
</dbReference>
<dbReference type="Pfam" id="PF00348">
    <property type="entry name" value="polyprenyl_synt"/>
    <property type="match status" value="1"/>
</dbReference>
<evidence type="ECO:0000256" key="8">
    <source>
        <dbReference type="ARBA" id="ARBA00023229"/>
    </source>
</evidence>
<dbReference type="InterPro" id="IPR033749">
    <property type="entry name" value="Polyprenyl_synt_CS"/>
</dbReference>
<evidence type="ECO:0000256" key="4">
    <source>
        <dbReference type="ARBA" id="ARBA00015100"/>
    </source>
</evidence>
<evidence type="ECO:0000256" key="2">
    <source>
        <dbReference type="ARBA" id="ARBA00006706"/>
    </source>
</evidence>
<dbReference type="EMBL" id="AFFO01000005">
    <property type="protein sequence ID" value="EGJ40693.1"/>
    <property type="molecule type" value="Genomic_DNA"/>
</dbReference>
<name>F3UW37_STRSA</name>
<evidence type="ECO:0000256" key="3">
    <source>
        <dbReference type="ARBA" id="ARBA00012439"/>
    </source>
</evidence>
<keyword evidence="7" id="KW-0460">Magnesium</keyword>
<dbReference type="SFLD" id="SFLDS00005">
    <property type="entry name" value="Isoprenoid_Synthase_Type_I"/>
    <property type="match status" value="1"/>
</dbReference>
<dbReference type="SUPFAM" id="SSF48576">
    <property type="entry name" value="Terpenoid synthases"/>
    <property type="match status" value="1"/>
</dbReference>
<dbReference type="CDD" id="cd00685">
    <property type="entry name" value="Trans_IPPS_HT"/>
    <property type="match status" value="1"/>
</dbReference>
<keyword evidence="8" id="KW-0414">Isoprene biosynthesis</keyword>
<evidence type="ECO:0000256" key="7">
    <source>
        <dbReference type="ARBA" id="ARBA00022842"/>
    </source>
</evidence>
<dbReference type="HOGENOM" id="CLU_014015_0_1_9"/>
<sequence length="291" mass="31884">MTRNEKLEKIGLTIEDFYRSQQVSSDLTEVILYSVQAGGKRIRPLLLLELIQAFGLELAEAHYQVAAALEMIHTGSLIHDDLPAMDDDDYRRGRLTSHKKFGEDMAILAGDSLFLDPYGLLARAELPSQIKVDLISELSLAAGSFGMVAGQVLDMQGEGQAISLEDLKTIHANKTGKLLTYPFVAAGLIAEAQQSVQDKLRRIGELLGLAFQVRDDILDVTASFEELGKTPQKDLAAAKSTYPAFLGLDGAKNFFNQTLDEAVNILTDLEEKTEFSGGKIQKIIESLRLNG</sequence>
<proteinExistence type="inferred from homology"/>
<dbReference type="PANTHER" id="PTHR43281:SF1">
    <property type="entry name" value="FARNESYL DIPHOSPHATE SYNTHASE"/>
    <property type="match status" value="1"/>
</dbReference>
<evidence type="ECO:0000256" key="5">
    <source>
        <dbReference type="ARBA" id="ARBA00022679"/>
    </source>
</evidence>